<protein>
    <submittedName>
        <fullName evidence="3">DedA family protein</fullName>
    </submittedName>
</protein>
<dbReference type="PANTHER" id="PTHR42709:SF4">
    <property type="entry name" value="INNER MEMBRANE PROTEIN YQAA"/>
    <property type="match status" value="1"/>
</dbReference>
<reference evidence="3" key="2">
    <citation type="journal article" date="2021" name="PeerJ">
        <title>Extensive microbial diversity within the chicken gut microbiome revealed by metagenomics and culture.</title>
        <authorList>
            <person name="Gilroy R."/>
            <person name="Ravi A."/>
            <person name="Getino M."/>
            <person name="Pursley I."/>
            <person name="Horton D.L."/>
            <person name="Alikhan N.F."/>
            <person name="Baker D."/>
            <person name="Gharbi K."/>
            <person name="Hall N."/>
            <person name="Watson M."/>
            <person name="Adriaenssens E.M."/>
            <person name="Foster-Nyarko E."/>
            <person name="Jarju S."/>
            <person name="Secka A."/>
            <person name="Antonio M."/>
            <person name="Oren A."/>
            <person name="Chaudhuri R.R."/>
            <person name="La Ragione R."/>
            <person name="Hildebrand F."/>
            <person name="Pallen M.J."/>
        </authorList>
    </citation>
    <scope>NUCLEOTIDE SEQUENCE</scope>
    <source>
        <strain evidence="3">7463</strain>
    </source>
</reference>
<comment type="caution">
    <text evidence="3">The sequence shown here is derived from an EMBL/GenBank/DDBJ whole genome shotgun (WGS) entry which is preliminary data.</text>
</comment>
<name>A0A9D1LFC8_9BURK</name>
<dbReference type="EMBL" id="DVMY01000016">
    <property type="protein sequence ID" value="HIU36761.1"/>
    <property type="molecule type" value="Genomic_DNA"/>
</dbReference>
<keyword evidence="1" id="KW-0472">Membrane</keyword>
<sequence>MYEALAGLFTSAFVSATLFPGASEAVLLALISSWPESSWLAVGVASIANTLGSMTSYLIGRFFPRKVSNRAIEWLERWGVWSLLFAWLPLVGDALPLAAGWLRIPWAKSAFFILVGKSARYVALALGFTQFF</sequence>
<evidence type="ECO:0000259" key="2">
    <source>
        <dbReference type="Pfam" id="PF09335"/>
    </source>
</evidence>
<dbReference type="InterPro" id="IPR051311">
    <property type="entry name" value="DedA_domain"/>
</dbReference>
<keyword evidence="1" id="KW-0812">Transmembrane</keyword>
<dbReference type="Proteomes" id="UP000824083">
    <property type="component" value="Unassembled WGS sequence"/>
</dbReference>
<dbReference type="Pfam" id="PF09335">
    <property type="entry name" value="VTT_dom"/>
    <property type="match status" value="1"/>
</dbReference>
<proteinExistence type="predicted"/>
<dbReference type="AlphaFoldDB" id="A0A9D1LFC8"/>
<dbReference type="PANTHER" id="PTHR42709">
    <property type="entry name" value="ALKALINE PHOSPHATASE LIKE PROTEIN"/>
    <property type="match status" value="1"/>
</dbReference>
<evidence type="ECO:0000313" key="4">
    <source>
        <dbReference type="Proteomes" id="UP000824083"/>
    </source>
</evidence>
<dbReference type="InterPro" id="IPR032816">
    <property type="entry name" value="VTT_dom"/>
</dbReference>
<evidence type="ECO:0000313" key="3">
    <source>
        <dbReference type="EMBL" id="HIU36761.1"/>
    </source>
</evidence>
<evidence type="ECO:0000256" key="1">
    <source>
        <dbReference type="SAM" id="Phobius"/>
    </source>
</evidence>
<organism evidence="3 4">
    <name type="scientific">Candidatus Aphodousia faecigallinarum</name>
    <dbReference type="NCBI Taxonomy" id="2840677"/>
    <lineage>
        <taxon>Bacteria</taxon>
        <taxon>Pseudomonadati</taxon>
        <taxon>Pseudomonadota</taxon>
        <taxon>Betaproteobacteria</taxon>
        <taxon>Burkholderiales</taxon>
        <taxon>Sutterellaceae</taxon>
        <taxon>Sutterellaceae incertae sedis</taxon>
        <taxon>Candidatus Aphodousia</taxon>
    </lineage>
</organism>
<keyword evidence="1" id="KW-1133">Transmembrane helix</keyword>
<feature type="transmembrane region" description="Helical" evidence="1">
    <location>
        <begin position="80"/>
        <end position="104"/>
    </location>
</feature>
<feature type="domain" description="VTT" evidence="2">
    <location>
        <begin position="23"/>
        <end position="125"/>
    </location>
</feature>
<feature type="transmembrane region" description="Helical" evidence="1">
    <location>
        <begin position="39"/>
        <end position="59"/>
    </location>
</feature>
<accession>A0A9D1LFC8</accession>
<reference evidence="3" key="1">
    <citation type="submission" date="2020-10" db="EMBL/GenBank/DDBJ databases">
        <authorList>
            <person name="Gilroy R."/>
        </authorList>
    </citation>
    <scope>NUCLEOTIDE SEQUENCE</scope>
    <source>
        <strain evidence="3">7463</strain>
    </source>
</reference>
<gene>
    <name evidence="3" type="ORF">IAC56_00560</name>
</gene>